<dbReference type="EMBL" id="MKQR01000001">
    <property type="protein sequence ID" value="OLR95567.1"/>
    <property type="molecule type" value="Genomic_DNA"/>
</dbReference>
<dbReference type="InterPro" id="IPR029063">
    <property type="entry name" value="SAM-dependent_MTases_sf"/>
</dbReference>
<organism evidence="1 2">
    <name type="scientific">Actinokineospora bangkokensis</name>
    <dbReference type="NCBI Taxonomy" id="1193682"/>
    <lineage>
        <taxon>Bacteria</taxon>
        <taxon>Bacillati</taxon>
        <taxon>Actinomycetota</taxon>
        <taxon>Actinomycetes</taxon>
        <taxon>Pseudonocardiales</taxon>
        <taxon>Pseudonocardiaceae</taxon>
        <taxon>Actinokineospora</taxon>
    </lineage>
</organism>
<proteinExistence type="predicted"/>
<dbReference type="Pfam" id="PF13578">
    <property type="entry name" value="Methyltransf_24"/>
    <property type="match status" value="1"/>
</dbReference>
<reference evidence="1 2" key="1">
    <citation type="submission" date="2016-10" db="EMBL/GenBank/DDBJ databases">
        <title>The Draft Genome Sequence of Actinokineospora bangkokensis 44EHWT reveals the biosynthetic pathway of antifungal compounds Thailandins with unusual extender unit butylmalonyl-CoA.</title>
        <authorList>
            <person name="Greule A."/>
            <person name="Intra B."/>
            <person name="Flemming S."/>
            <person name="Rommel M.G."/>
            <person name="Panbangred W."/>
            <person name="Bechthold A."/>
        </authorList>
    </citation>
    <scope>NUCLEOTIDE SEQUENCE [LARGE SCALE GENOMIC DNA]</scope>
    <source>
        <strain evidence="1 2">44EHW</strain>
    </source>
</reference>
<gene>
    <name evidence="1" type="ORF">BJP25_00290</name>
</gene>
<dbReference type="SUPFAM" id="SSF53335">
    <property type="entry name" value="S-adenosyl-L-methionine-dependent methyltransferases"/>
    <property type="match status" value="1"/>
</dbReference>
<protein>
    <recommendedName>
        <fullName evidence="3">Methyltransferase</fullName>
    </recommendedName>
</protein>
<evidence type="ECO:0008006" key="3">
    <source>
        <dbReference type="Google" id="ProtNLM"/>
    </source>
</evidence>
<sequence>MSARGAYVAGVRAARKVAERTGLLDRMGTGHLRSLFAVHDVADLAALDLAWWSYPAIEEVQAFLAGRAAPRVFEFGAGASTVWLARRAAEVHSVEHDAGFAEVVRGLVAEHDNVTLHVVPAAAAGPGTTVRSGRAGHEDLDFEEYVGAIDRVGGEFDLVVVDGRARVDAFHRALDHLAPGALVVFDNIKRDRYAAVRAGGGVRYLRGKTPALPYPTTTGLIRRG</sequence>
<dbReference type="Gene3D" id="3.40.50.150">
    <property type="entry name" value="Vaccinia Virus protein VP39"/>
    <property type="match status" value="1"/>
</dbReference>
<name>A0A1Q9LU43_9PSEU</name>
<evidence type="ECO:0000313" key="2">
    <source>
        <dbReference type="Proteomes" id="UP000186040"/>
    </source>
</evidence>
<comment type="caution">
    <text evidence="1">The sequence shown here is derived from an EMBL/GenBank/DDBJ whole genome shotgun (WGS) entry which is preliminary data.</text>
</comment>
<dbReference type="Proteomes" id="UP000186040">
    <property type="component" value="Unassembled WGS sequence"/>
</dbReference>
<keyword evidence="2" id="KW-1185">Reference proteome</keyword>
<dbReference type="STRING" id="1193682.BJP25_00290"/>
<dbReference type="RefSeq" id="WP_075972697.1">
    <property type="nucleotide sequence ID" value="NZ_MKQR01000001.1"/>
</dbReference>
<dbReference type="OrthoDB" id="938855at2"/>
<dbReference type="AlphaFoldDB" id="A0A1Q9LU43"/>
<accession>A0A1Q9LU43</accession>
<evidence type="ECO:0000313" key="1">
    <source>
        <dbReference type="EMBL" id="OLR95567.1"/>
    </source>
</evidence>